<dbReference type="GO" id="GO:0016791">
    <property type="term" value="F:phosphatase activity"/>
    <property type="evidence" value="ECO:0007669"/>
    <property type="project" value="InterPro"/>
</dbReference>
<reference evidence="2" key="1">
    <citation type="journal article" date="2021" name="Mol. Ecol. Resour.">
        <title>Apolygus lucorum genome provides insights into omnivorousness and mesophyll feeding.</title>
        <authorList>
            <person name="Liu Y."/>
            <person name="Liu H."/>
            <person name="Wang H."/>
            <person name="Huang T."/>
            <person name="Liu B."/>
            <person name="Yang B."/>
            <person name="Yin L."/>
            <person name="Li B."/>
            <person name="Zhang Y."/>
            <person name="Zhang S."/>
            <person name="Jiang F."/>
            <person name="Zhang X."/>
            <person name="Ren Y."/>
            <person name="Wang B."/>
            <person name="Wang S."/>
            <person name="Lu Y."/>
            <person name="Wu K."/>
            <person name="Fan W."/>
            <person name="Wang G."/>
        </authorList>
    </citation>
    <scope>NUCLEOTIDE SEQUENCE</scope>
    <source>
        <strain evidence="2">12Hb</strain>
    </source>
</reference>
<accession>A0A8S9WTE1</accession>
<sequence length="428" mass="46767">MSPSARRHQADVGFLLGLVRGSVDAPALLAEIRFLVPRLATQKLVGFTSSRSVLSSLLEISRGSRVQGFSPLQALESSRCRERSHSVRISCENLQRFHTVASPLHVPFPRRIMSSSPKEWSSLTRDDKKEFISSLDSVVSDCDGVLWLGSRVLPGATDVMNGFKKLGKSIFFLTNNSTKSVAELTKKCIDMGFDTNEEEAIGTARLTALYLKSIKFSKKCYVIGHSSLARELEAHGIQTFGTGPDVFQQQQAESIDLMNSLNGIQEGVGAVVVGYDLHFSYPKLQKACTYLGDPECLFIATNTDERFPLPGGVFAPGCGSFVAAVAVATGRDPIVMGKPSPYAIDLVLKARGLKPERSLMIGDRCDTDIAFGNVTNMKTLLVLTGVTDEKLLKEYEKSRKHELLPTVYTPAIIDLVEIINEMIDQAAS</sequence>
<dbReference type="NCBIfam" id="TIGR01452">
    <property type="entry name" value="PGP_euk"/>
    <property type="match status" value="1"/>
</dbReference>
<organism evidence="2 3">
    <name type="scientific">Apolygus lucorum</name>
    <name type="common">Small green plant bug</name>
    <name type="synonym">Lygocoris lucorum</name>
    <dbReference type="NCBI Taxonomy" id="248454"/>
    <lineage>
        <taxon>Eukaryota</taxon>
        <taxon>Metazoa</taxon>
        <taxon>Ecdysozoa</taxon>
        <taxon>Arthropoda</taxon>
        <taxon>Hexapoda</taxon>
        <taxon>Insecta</taxon>
        <taxon>Pterygota</taxon>
        <taxon>Neoptera</taxon>
        <taxon>Paraneoptera</taxon>
        <taxon>Hemiptera</taxon>
        <taxon>Heteroptera</taxon>
        <taxon>Panheteroptera</taxon>
        <taxon>Cimicomorpha</taxon>
        <taxon>Miridae</taxon>
        <taxon>Mirini</taxon>
        <taxon>Apolygus</taxon>
    </lineage>
</organism>
<dbReference type="Proteomes" id="UP000466442">
    <property type="component" value="Unassembled WGS sequence"/>
</dbReference>
<dbReference type="Gene3D" id="3.40.50.1000">
    <property type="entry name" value="HAD superfamily/HAD-like"/>
    <property type="match status" value="2"/>
</dbReference>
<dbReference type="EMBL" id="WIXP02000014">
    <property type="protein sequence ID" value="KAF6200012.1"/>
    <property type="molecule type" value="Genomic_DNA"/>
</dbReference>
<proteinExistence type="predicted"/>
<dbReference type="AlphaFoldDB" id="A0A8S9WTE1"/>
<dbReference type="PANTHER" id="PTHR19288">
    <property type="entry name" value="4-NITROPHENYLPHOSPHATASE-RELATED"/>
    <property type="match status" value="1"/>
</dbReference>
<dbReference type="NCBIfam" id="TIGR01460">
    <property type="entry name" value="HAD-SF-IIA"/>
    <property type="match status" value="1"/>
</dbReference>
<keyword evidence="1" id="KW-0378">Hydrolase</keyword>
<evidence type="ECO:0000256" key="1">
    <source>
        <dbReference type="ARBA" id="ARBA00022801"/>
    </source>
</evidence>
<evidence type="ECO:0008006" key="4">
    <source>
        <dbReference type="Google" id="ProtNLM"/>
    </source>
</evidence>
<evidence type="ECO:0000313" key="3">
    <source>
        <dbReference type="Proteomes" id="UP000466442"/>
    </source>
</evidence>
<dbReference type="InterPro" id="IPR006357">
    <property type="entry name" value="HAD-SF_hydro_IIA"/>
</dbReference>
<dbReference type="InterPro" id="IPR006349">
    <property type="entry name" value="PGP_euk"/>
</dbReference>
<gene>
    <name evidence="2" type="ORF">GE061_006311</name>
</gene>
<comment type="caution">
    <text evidence="2">The sequence shown here is derived from an EMBL/GenBank/DDBJ whole genome shotgun (WGS) entry which is preliminary data.</text>
</comment>
<dbReference type="GO" id="GO:0005737">
    <property type="term" value="C:cytoplasm"/>
    <property type="evidence" value="ECO:0007669"/>
    <property type="project" value="TreeGrafter"/>
</dbReference>
<dbReference type="PANTHER" id="PTHR19288:SF93">
    <property type="entry name" value="FI11325P-RELATED"/>
    <property type="match status" value="1"/>
</dbReference>
<protein>
    <recommendedName>
        <fullName evidence="4">Phosphoglycolate phosphatase</fullName>
    </recommendedName>
</protein>
<dbReference type="Pfam" id="PF13344">
    <property type="entry name" value="Hydrolase_6"/>
    <property type="match status" value="1"/>
</dbReference>
<name>A0A8S9WTE1_APOLU</name>
<dbReference type="SUPFAM" id="SSF56784">
    <property type="entry name" value="HAD-like"/>
    <property type="match status" value="1"/>
</dbReference>
<dbReference type="InterPro" id="IPR036412">
    <property type="entry name" value="HAD-like_sf"/>
</dbReference>
<dbReference type="Pfam" id="PF13242">
    <property type="entry name" value="Hydrolase_like"/>
    <property type="match status" value="1"/>
</dbReference>
<evidence type="ECO:0000313" key="2">
    <source>
        <dbReference type="EMBL" id="KAF6200012.1"/>
    </source>
</evidence>
<dbReference type="InterPro" id="IPR023214">
    <property type="entry name" value="HAD_sf"/>
</dbReference>
<keyword evidence="3" id="KW-1185">Reference proteome</keyword>
<dbReference type="OrthoDB" id="413953at2759"/>